<accession>A0A7G9SC13</accession>
<evidence type="ECO:0000313" key="2">
    <source>
        <dbReference type="Proteomes" id="UP000515955"/>
    </source>
</evidence>
<gene>
    <name evidence="1" type="ORF">H9L12_01795</name>
</gene>
<proteinExistence type="predicted"/>
<organism evidence="1 2">
    <name type="scientific">Sphingomonas rhizophila</name>
    <dbReference type="NCBI Taxonomy" id="2071607"/>
    <lineage>
        <taxon>Bacteria</taxon>
        <taxon>Pseudomonadati</taxon>
        <taxon>Pseudomonadota</taxon>
        <taxon>Alphaproteobacteria</taxon>
        <taxon>Sphingomonadales</taxon>
        <taxon>Sphingomonadaceae</taxon>
        <taxon>Sphingomonas</taxon>
    </lineage>
</organism>
<name>A0A7G9SC13_9SPHN</name>
<dbReference type="RefSeq" id="WP_187542380.1">
    <property type="nucleotide sequence ID" value="NZ_CP060717.1"/>
</dbReference>
<dbReference type="Proteomes" id="UP000515955">
    <property type="component" value="Chromosome"/>
</dbReference>
<evidence type="ECO:0008006" key="3">
    <source>
        <dbReference type="Google" id="ProtNLM"/>
    </source>
</evidence>
<dbReference type="KEGG" id="srhi:H9L12_01795"/>
<dbReference type="EMBL" id="CP060717">
    <property type="protein sequence ID" value="QNN65388.1"/>
    <property type="molecule type" value="Genomic_DNA"/>
</dbReference>
<keyword evidence="2" id="KW-1185">Reference proteome</keyword>
<dbReference type="AlphaFoldDB" id="A0A7G9SC13"/>
<sequence>MPDLSSWEAVVAHALTLPGTELGTYYGGPAVRIAANGRPLVTPSREADSFGLHIDQDSKLVLMETGPETFWQTPHYDGYPCVLVRYNSDDPERVADTIERARDWAEALKPAASRKKA</sequence>
<reference evidence="1 2" key="1">
    <citation type="submission" date="2020-08" db="EMBL/GenBank/DDBJ databases">
        <title>Genome sequence of Sphingomonas rhizophila KACC 19189T.</title>
        <authorList>
            <person name="Hyun D.-W."/>
            <person name="Bae J.-W."/>
        </authorList>
    </citation>
    <scope>NUCLEOTIDE SEQUENCE [LARGE SCALE GENOMIC DNA]</scope>
    <source>
        <strain evidence="1 2">KACC 19189</strain>
    </source>
</reference>
<evidence type="ECO:0000313" key="1">
    <source>
        <dbReference type="EMBL" id="QNN65388.1"/>
    </source>
</evidence>
<protein>
    <recommendedName>
        <fullName evidence="3">MmcQ/YjbR family DNA-binding protein</fullName>
    </recommendedName>
</protein>